<evidence type="ECO:0000313" key="3">
    <source>
        <dbReference type="Proteomes" id="UP001299220"/>
    </source>
</evidence>
<dbReference type="Pfam" id="PF13349">
    <property type="entry name" value="DUF4097"/>
    <property type="match status" value="1"/>
</dbReference>
<reference evidence="2 3" key="1">
    <citation type="submission" date="2020-12" db="EMBL/GenBank/DDBJ databases">
        <title>Whole genome sequences of gut porcine anaerobes.</title>
        <authorList>
            <person name="Kubasova T."/>
            <person name="Jahodarova E."/>
            <person name="Rychlik I."/>
        </authorList>
    </citation>
    <scope>NUCLEOTIDE SEQUENCE [LARGE SCALE GENOMIC DNA]</scope>
    <source>
        <strain evidence="2 3">An867</strain>
    </source>
</reference>
<accession>A0ABS9CM74</accession>
<dbReference type="Proteomes" id="UP001299220">
    <property type="component" value="Unassembled WGS sequence"/>
</dbReference>
<keyword evidence="3" id="KW-1185">Reference proteome</keyword>
<organism evidence="2 3">
    <name type="scientific">Anaeromassilibacillus senegalensis</name>
    <dbReference type="NCBI Taxonomy" id="1673717"/>
    <lineage>
        <taxon>Bacteria</taxon>
        <taxon>Bacillati</taxon>
        <taxon>Bacillota</taxon>
        <taxon>Clostridia</taxon>
        <taxon>Eubacteriales</taxon>
        <taxon>Acutalibacteraceae</taxon>
        <taxon>Anaeromassilibacillus</taxon>
    </lineage>
</organism>
<proteinExistence type="predicted"/>
<dbReference type="Gene3D" id="2.160.20.120">
    <property type="match status" value="1"/>
</dbReference>
<gene>
    <name evidence="2" type="ORF">JQM67_06555</name>
</gene>
<dbReference type="RefSeq" id="WP_235323318.1">
    <property type="nucleotide sequence ID" value="NZ_JAFBIT010000002.1"/>
</dbReference>
<dbReference type="EMBL" id="JAFBIT010000002">
    <property type="protein sequence ID" value="MCF2652258.1"/>
    <property type="molecule type" value="Genomic_DNA"/>
</dbReference>
<dbReference type="InterPro" id="IPR025164">
    <property type="entry name" value="Toastrack_DUF4097"/>
</dbReference>
<evidence type="ECO:0000313" key="2">
    <source>
        <dbReference type="EMBL" id="MCF2652258.1"/>
    </source>
</evidence>
<comment type="caution">
    <text evidence="2">The sequence shown here is derived from an EMBL/GenBank/DDBJ whole genome shotgun (WGS) entry which is preliminary data.</text>
</comment>
<protein>
    <submittedName>
        <fullName evidence="2">DUF4097 family beta strand repeat protein</fullName>
    </submittedName>
</protein>
<name>A0ABS9CM74_9FIRM</name>
<evidence type="ECO:0000259" key="1">
    <source>
        <dbReference type="Pfam" id="PF13349"/>
    </source>
</evidence>
<feature type="domain" description="DUF4097" evidence="1">
    <location>
        <begin position="61"/>
        <end position="322"/>
    </location>
</feature>
<sequence>MKTGTVLKIVALACVAVFAVGVLAFGLMTGFGFGDLIAGTAEGMTPYEIPYEYTEEAEYLREIKIDWVSGPVTLSLYDGDVIRITETARRELQENEKLEFDLSGGELSVKWDSALFHFSVMADQSKSLEVWIPEALADSLSSISVHSVSGNIYTENFAAKDVSFATTSGGIEIRGIRAETMELSSTSGDITGENLTASEKLRAGNTSGETVLTVLTAGELELNTTSGEILAEGAADALSCRSVSGNVALTMRKWAESAEISTVSGKVEFTAPEAENGFTCDFSSVSGDLTCGFEAQKSGDTYTYGAGAAKLKISTTSGDVLLNPTK</sequence>